<dbReference type="InParanoid" id="B9RRN1"/>
<organism evidence="2 3">
    <name type="scientific">Ricinus communis</name>
    <name type="common">Castor bean</name>
    <dbReference type="NCBI Taxonomy" id="3988"/>
    <lineage>
        <taxon>Eukaryota</taxon>
        <taxon>Viridiplantae</taxon>
        <taxon>Streptophyta</taxon>
        <taxon>Embryophyta</taxon>
        <taxon>Tracheophyta</taxon>
        <taxon>Spermatophyta</taxon>
        <taxon>Magnoliopsida</taxon>
        <taxon>eudicotyledons</taxon>
        <taxon>Gunneridae</taxon>
        <taxon>Pentapetalae</taxon>
        <taxon>rosids</taxon>
        <taxon>fabids</taxon>
        <taxon>Malpighiales</taxon>
        <taxon>Euphorbiaceae</taxon>
        <taxon>Acalyphoideae</taxon>
        <taxon>Acalypheae</taxon>
        <taxon>Ricinus</taxon>
    </lineage>
</organism>
<dbReference type="EMBL" id="EQ973805">
    <property type="protein sequence ID" value="EEF46017.1"/>
    <property type="molecule type" value="Genomic_DNA"/>
</dbReference>
<keyword evidence="3" id="KW-1185">Reference proteome</keyword>
<feature type="region of interest" description="Disordered" evidence="1">
    <location>
        <begin position="1"/>
        <end position="51"/>
    </location>
</feature>
<evidence type="ECO:0000256" key="1">
    <source>
        <dbReference type="SAM" id="MobiDB-lite"/>
    </source>
</evidence>
<sequence length="105" mass="11899">MGRKDKKVEEVVGVNAPINEVEEPEKTRDDEVGGSSDENDRNSSQYLDSSDEVKYYSDSDIEYGETALRRRSTLVRNGFFKPSMSEMYNCQVCNCEGLRGGNEKE</sequence>
<evidence type="ECO:0000313" key="2">
    <source>
        <dbReference type="EMBL" id="EEF46017.1"/>
    </source>
</evidence>
<name>B9RRN1_RICCO</name>
<dbReference type="AlphaFoldDB" id="B9RRN1"/>
<protein>
    <submittedName>
        <fullName evidence="2">Uncharacterized protein</fullName>
    </submittedName>
</protein>
<evidence type="ECO:0000313" key="3">
    <source>
        <dbReference type="Proteomes" id="UP000008311"/>
    </source>
</evidence>
<accession>B9RRN1</accession>
<dbReference type="Proteomes" id="UP000008311">
    <property type="component" value="Unassembled WGS sequence"/>
</dbReference>
<feature type="compositionally biased region" description="Basic and acidic residues" evidence="1">
    <location>
        <begin position="1"/>
        <end position="10"/>
    </location>
</feature>
<reference evidence="3" key="1">
    <citation type="journal article" date="2010" name="Nat. Biotechnol.">
        <title>Draft genome sequence of the oilseed species Ricinus communis.</title>
        <authorList>
            <person name="Chan A.P."/>
            <person name="Crabtree J."/>
            <person name="Zhao Q."/>
            <person name="Lorenzi H."/>
            <person name="Orvis J."/>
            <person name="Puiu D."/>
            <person name="Melake-Berhan A."/>
            <person name="Jones K.M."/>
            <person name="Redman J."/>
            <person name="Chen G."/>
            <person name="Cahoon E.B."/>
            <person name="Gedil M."/>
            <person name="Stanke M."/>
            <person name="Haas B.J."/>
            <person name="Wortman J.R."/>
            <person name="Fraser-Liggett C.M."/>
            <person name="Ravel J."/>
            <person name="Rabinowicz P.D."/>
        </authorList>
    </citation>
    <scope>NUCLEOTIDE SEQUENCE [LARGE SCALE GENOMIC DNA]</scope>
    <source>
        <strain evidence="3">cv. Hale</strain>
    </source>
</reference>
<gene>
    <name evidence="2" type="ORF">RCOM_1648540</name>
</gene>
<proteinExistence type="predicted"/>